<dbReference type="InterPro" id="IPR029069">
    <property type="entry name" value="HotDog_dom_sf"/>
</dbReference>
<reference evidence="3 4" key="1">
    <citation type="submission" date="2019-05" db="EMBL/GenBank/DDBJ databases">
        <title>Nesterenkonia sp. GY074 isolated from the Southern Atlantic Ocean.</title>
        <authorList>
            <person name="Zhang G."/>
        </authorList>
    </citation>
    <scope>NUCLEOTIDE SEQUENCE [LARGE SCALE GENOMIC DNA]</scope>
    <source>
        <strain evidence="3 4">GY074</strain>
    </source>
</reference>
<dbReference type="PANTHER" id="PTHR31793">
    <property type="entry name" value="4-HYDROXYBENZOYL-COA THIOESTERASE FAMILY MEMBER"/>
    <property type="match status" value="1"/>
</dbReference>
<dbReference type="Gene3D" id="3.10.129.10">
    <property type="entry name" value="Hotdog Thioesterase"/>
    <property type="match status" value="1"/>
</dbReference>
<dbReference type="PANTHER" id="PTHR31793:SF27">
    <property type="entry name" value="NOVEL THIOESTERASE SUPERFAMILY DOMAIN AND SAPOSIN A-TYPE DOMAIN CONTAINING PROTEIN (0610012H03RIK)"/>
    <property type="match status" value="1"/>
</dbReference>
<proteinExistence type="inferred from homology"/>
<comment type="caution">
    <text evidence="3">The sequence shown here is derived from an EMBL/GenBank/DDBJ whole genome shotgun (WGS) entry which is preliminary data.</text>
</comment>
<dbReference type="GO" id="GO:0047617">
    <property type="term" value="F:fatty acyl-CoA hydrolase activity"/>
    <property type="evidence" value="ECO:0007669"/>
    <property type="project" value="TreeGrafter"/>
</dbReference>
<gene>
    <name evidence="3" type="ORF">FEF26_01155</name>
</gene>
<protein>
    <submittedName>
        <fullName evidence="3">Acyl-CoA thioesterase</fullName>
    </submittedName>
</protein>
<dbReference type="InterPro" id="IPR050563">
    <property type="entry name" value="4-hydroxybenzoyl-CoA_TE"/>
</dbReference>
<dbReference type="SUPFAM" id="SSF54637">
    <property type="entry name" value="Thioesterase/thiol ester dehydrase-isomerase"/>
    <property type="match status" value="1"/>
</dbReference>
<dbReference type="OrthoDB" id="9799036at2"/>
<accession>A0A5R9BKI1</accession>
<sequence length="113" mass="12262">MNNTTYYEAMDTAINTWLIRSAGLDPAGETIGLCVASSCEFHAPASYPEELVVEVGTERVGRTSIAWRLRILRSGGAEVIAVGSFTHVFVDSTTRRPTPIPESIRQAVAELHA</sequence>
<dbReference type="Pfam" id="PF13279">
    <property type="entry name" value="4HBT_2"/>
    <property type="match status" value="1"/>
</dbReference>
<evidence type="ECO:0000256" key="1">
    <source>
        <dbReference type="ARBA" id="ARBA00005953"/>
    </source>
</evidence>
<dbReference type="EMBL" id="VAVZ01000002">
    <property type="protein sequence ID" value="TLQ01119.1"/>
    <property type="molecule type" value="Genomic_DNA"/>
</dbReference>
<keyword evidence="4" id="KW-1185">Reference proteome</keyword>
<dbReference type="AlphaFoldDB" id="A0A5R9BKI1"/>
<organism evidence="3 4">
    <name type="scientific">Nesterenkonia salmonea</name>
    <dbReference type="NCBI Taxonomy" id="1804987"/>
    <lineage>
        <taxon>Bacteria</taxon>
        <taxon>Bacillati</taxon>
        <taxon>Actinomycetota</taxon>
        <taxon>Actinomycetes</taxon>
        <taxon>Micrococcales</taxon>
        <taxon>Micrococcaceae</taxon>
        <taxon>Nesterenkonia</taxon>
    </lineage>
</organism>
<keyword evidence="2" id="KW-0378">Hydrolase</keyword>
<evidence type="ECO:0000256" key="2">
    <source>
        <dbReference type="ARBA" id="ARBA00022801"/>
    </source>
</evidence>
<name>A0A5R9BKI1_9MICC</name>
<evidence type="ECO:0000313" key="4">
    <source>
        <dbReference type="Proteomes" id="UP000310458"/>
    </source>
</evidence>
<evidence type="ECO:0000313" key="3">
    <source>
        <dbReference type="EMBL" id="TLQ01119.1"/>
    </source>
</evidence>
<comment type="similarity">
    <text evidence="1">Belongs to the 4-hydroxybenzoyl-CoA thioesterase family.</text>
</comment>
<dbReference type="CDD" id="cd00586">
    <property type="entry name" value="4HBT"/>
    <property type="match status" value="1"/>
</dbReference>
<dbReference type="Proteomes" id="UP000310458">
    <property type="component" value="Unassembled WGS sequence"/>
</dbReference>